<feature type="region of interest" description="Disordered" evidence="1">
    <location>
        <begin position="296"/>
        <end position="318"/>
    </location>
</feature>
<keyword evidence="2" id="KW-1185">Reference proteome</keyword>
<dbReference type="KEGG" id="dci:113473273"/>
<evidence type="ECO:0000256" key="1">
    <source>
        <dbReference type="SAM" id="MobiDB-lite"/>
    </source>
</evidence>
<dbReference type="RefSeq" id="XP_026688767.1">
    <property type="nucleotide sequence ID" value="XM_026832966.1"/>
</dbReference>
<dbReference type="Proteomes" id="UP000079169">
    <property type="component" value="Unplaced"/>
</dbReference>
<dbReference type="GeneID" id="113473273"/>
<organism evidence="2 3">
    <name type="scientific">Diaphorina citri</name>
    <name type="common">Asian citrus psyllid</name>
    <dbReference type="NCBI Taxonomy" id="121845"/>
    <lineage>
        <taxon>Eukaryota</taxon>
        <taxon>Metazoa</taxon>
        <taxon>Ecdysozoa</taxon>
        <taxon>Arthropoda</taxon>
        <taxon>Hexapoda</taxon>
        <taxon>Insecta</taxon>
        <taxon>Pterygota</taxon>
        <taxon>Neoptera</taxon>
        <taxon>Paraneoptera</taxon>
        <taxon>Hemiptera</taxon>
        <taxon>Sternorrhyncha</taxon>
        <taxon>Psylloidea</taxon>
        <taxon>Psyllidae</taxon>
        <taxon>Diaphorininae</taxon>
        <taxon>Diaphorina</taxon>
    </lineage>
</organism>
<reference evidence="3" key="1">
    <citation type="submission" date="2025-08" db="UniProtKB">
        <authorList>
            <consortium name="RefSeq"/>
        </authorList>
    </citation>
    <scope>IDENTIFICATION</scope>
</reference>
<gene>
    <name evidence="3" type="primary">LOC113473273</name>
</gene>
<evidence type="ECO:0000313" key="3">
    <source>
        <dbReference type="RefSeq" id="XP_026688767.1"/>
    </source>
</evidence>
<feature type="compositionally biased region" description="Low complexity" evidence="1">
    <location>
        <begin position="253"/>
        <end position="263"/>
    </location>
</feature>
<protein>
    <submittedName>
        <fullName evidence="3">Uncharacterized protein LOC113473273</fullName>
    </submittedName>
</protein>
<accession>A0A3Q0JKC3</accession>
<name>A0A3Q0JKC3_DIACI</name>
<proteinExistence type="predicted"/>
<evidence type="ECO:0000313" key="2">
    <source>
        <dbReference type="Proteomes" id="UP000079169"/>
    </source>
</evidence>
<dbReference type="AlphaFoldDB" id="A0A3Q0JKC3"/>
<sequence>MVSAGPRFGGAPSPHAIRRKKPARRCDTDGTKVVECGKDRHNGSVKSNGVAGKNSLAVESVGEVQISGNPDLNAFIETVQRLNSGALEPSKELTNGCVPNGHAPCNGSVVIPKTPPSRQRSAPQPCTPQSTPRVEQVLAKSVKYLESSKSMLDSLEFGVAEVEPIVTLANNIKTTSPAKKTWSELVEEDSSADESSAVIAGKGRRLAPRSAGVSASEEELQFSLEGVVSSSSGLEPKRGHQTVARLVSCDSTTVDSSTLSSNSPQDYHNTKSHSESEANAEVSNIIHTTAGATAPLVADSESGGHTARDSANHSPFLI</sequence>
<feature type="region of interest" description="Disordered" evidence="1">
    <location>
        <begin position="1"/>
        <end position="30"/>
    </location>
</feature>
<feature type="region of interest" description="Disordered" evidence="1">
    <location>
        <begin position="253"/>
        <end position="279"/>
    </location>
</feature>
<dbReference type="PaxDb" id="121845-A0A3Q0JKC3"/>